<evidence type="ECO:0000259" key="1">
    <source>
        <dbReference type="PROSITE" id="PS50181"/>
    </source>
</evidence>
<evidence type="ECO:0000313" key="3">
    <source>
        <dbReference type="Proteomes" id="UP000799753"/>
    </source>
</evidence>
<name>A0A6A6SE65_9PLEO</name>
<dbReference type="PROSITE" id="PS50181">
    <property type="entry name" value="FBOX"/>
    <property type="match status" value="1"/>
</dbReference>
<dbReference type="InterPro" id="IPR036047">
    <property type="entry name" value="F-box-like_dom_sf"/>
</dbReference>
<protein>
    <recommendedName>
        <fullName evidence="1">F-box domain-containing protein</fullName>
    </recommendedName>
</protein>
<feature type="domain" description="F-box" evidence="1">
    <location>
        <begin position="38"/>
        <end position="87"/>
    </location>
</feature>
<organism evidence="2 3">
    <name type="scientific">Massarina eburnea CBS 473.64</name>
    <dbReference type="NCBI Taxonomy" id="1395130"/>
    <lineage>
        <taxon>Eukaryota</taxon>
        <taxon>Fungi</taxon>
        <taxon>Dikarya</taxon>
        <taxon>Ascomycota</taxon>
        <taxon>Pezizomycotina</taxon>
        <taxon>Dothideomycetes</taxon>
        <taxon>Pleosporomycetidae</taxon>
        <taxon>Pleosporales</taxon>
        <taxon>Massarineae</taxon>
        <taxon>Massarinaceae</taxon>
        <taxon>Massarina</taxon>
    </lineage>
</organism>
<dbReference type="SMART" id="SM00256">
    <property type="entry name" value="FBOX"/>
    <property type="match status" value="1"/>
</dbReference>
<dbReference type="Gene3D" id="1.20.1280.50">
    <property type="match status" value="1"/>
</dbReference>
<keyword evidence="3" id="KW-1185">Reference proteome</keyword>
<dbReference type="Proteomes" id="UP000799753">
    <property type="component" value="Unassembled WGS sequence"/>
</dbReference>
<sequence>MATPTLPRYLARHVELGFDSDDVDAFIDSIEASQDPQSSTLPHLPAEILFQIVSFLPLDSILHWRLVCRGVRDYIDGPFMKTCLKKAELIGYLGTDEEALGYVGRVDYDEFRFLRAGFDVSTTGSGGIGKWNEVSATFQIDTKWMRWFSSRDAEIIATQTNYDINPWRALVRRLELQVAEECHGTLRWCLRIDNIVLDLELPVEVLSSSNSMHVDLRSGKIVLQWRRLLFRFLKVATMFRKLLDEVGSIEPSVHQANICLQKEASAFTFGHFEDCLRSLRRQLLRSAVNINHKDFGRVKWEMNLLCPLFGKRKSDTVAPSFNMIGNAEDDAVKVLTFIRKEATMSKEEKAFLQELNADLKQMDLDLEDIQRTFLLWTSDIYGASWPFNLDSTSLRGIANSPAAWTDSQRALVETRVQKWRRQNKTITQVLGLMESSREVMSLPENAFDDVDDI</sequence>
<reference evidence="2" key="1">
    <citation type="journal article" date="2020" name="Stud. Mycol.">
        <title>101 Dothideomycetes genomes: a test case for predicting lifestyles and emergence of pathogens.</title>
        <authorList>
            <person name="Haridas S."/>
            <person name="Albert R."/>
            <person name="Binder M."/>
            <person name="Bloem J."/>
            <person name="Labutti K."/>
            <person name="Salamov A."/>
            <person name="Andreopoulos B."/>
            <person name="Baker S."/>
            <person name="Barry K."/>
            <person name="Bills G."/>
            <person name="Bluhm B."/>
            <person name="Cannon C."/>
            <person name="Castanera R."/>
            <person name="Culley D."/>
            <person name="Daum C."/>
            <person name="Ezra D."/>
            <person name="Gonzalez J."/>
            <person name="Henrissat B."/>
            <person name="Kuo A."/>
            <person name="Liang C."/>
            <person name="Lipzen A."/>
            <person name="Lutzoni F."/>
            <person name="Magnuson J."/>
            <person name="Mondo S."/>
            <person name="Nolan M."/>
            <person name="Ohm R."/>
            <person name="Pangilinan J."/>
            <person name="Park H.-J."/>
            <person name="Ramirez L."/>
            <person name="Alfaro M."/>
            <person name="Sun H."/>
            <person name="Tritt A."/>
            <person name="Yoshinaga Y."/>
            <person name="Zwiers L.-H."/>
            <person name="Turgeon B."/>
            <person name="Goodwin S."/>
            <person name="Spatafora J."/>
            <person name="Crous P."/>
            <person name="Grigoriev I."/>
        </authorList>
    </citation>
    <scope>NUCLEOTIDE SEQUENCE</scope>
    <source>
        <strain evidence="2">CBS 473.64</strain>
    </source>
</reference>
<proteinExistence type="predicted"/>
<dbReference type="SUPFAM" id="SSF81383">
    <property type="entry name" value="F-box domain"/>
    <property type="match status" value="1"/>
</dbReference>
<gene>
    <name evidence="2" type="ORF">P280DRAFT_485870</name>
</gene>
<dbReference type="AlphaFoldDB" id="A0A6A6SE65"/>
<evidence type="ECO:0000313" key="2">
    <source>
        <dbReference type="EMBL" id="KAF2646079.1"/>
    </source>
</evidence>
<dbReference type="EMBL" id="MU006776">
    <property type="protein sequence ID" value="KAF2646079.1"/>
    <property type="molecule type" value="Genomic_DNA"/>
</dbReference>
<dbReference type="Pfam" id="PF12937">
    <property type="entry name" value="F-box-like"/>
    <property type="match status" value="1"/>
</dbReference>
<accession>A0A6A6SE65</accession>
<dbReference type="OrthoDB" id="3695298at2759"/>
<dbReference type="InterPro" id="IPR001810">
    <property type="entry name" value="F-box_dom"/>
</dbReference>